<dbReference type="InterPro" id="IPR038586">
    <property type="entry name" value="Tctex-1-like_sf"/>
</dbReference>
<dbReference type="CDD" id="cd21459">
    <property type="entry name" value="DLC-like_TCTEX1D2"/>
    <property type="match status" value="1"/>
</dbReference>
<dbReference type="InterPro" id="IPR005334">
    <property type="entry name" value="Tctex-1-like"/>
</dbReference>
<dbReference type="AlphaFoldDB" id="N6U522"/>
<name>N6U522_DENPD</name>
<dbReference type="PANTHER" id="PTHR21255:SF7">
    <property type="entry name" value="DYNEIN LIGHT CHAIN TCTEX-TYPE PROTEIN 2B"/>
    <property type="match status" value="1"/>
</dbReference>
<dbReference type="Gene3D" id="3.30.1140.40">
    <property type="entry name" value="Tctex-1"/>
    <property type="match status" value="1"/>
</dbReference>
<dbReference type="Proteomes" id="UP000019118">
    <property type="component" value="Unassembled WGS sequence"/>
</dbReference>
<dbReference type="EnsemblMetazoa" id="XM_019905206.1">
    <property type="protein sequence ID" value="XP_019760765.1"/>
    <property type="gene ID" value="LOC109538117"/>
</dbReference>
<dbReference type="OMA" id="YVIRPNF"/>
<comment type="similarity">
    <text evidence="1">Belongs to the dynein light chain Tctex-type family.</text>
</comment>
<protein>
    <recommendedName>
        <fullName evidence="6">Dynein light chain</fullName>
    </recommendedName>
</protein>
<proteinExistence type="inferred from homology"/>
<organism evidence="3">
    <name type="scientific">Dendroctonus ponderosae</name>
    <name type="common">Mountain pine beetle</name>
    <dbReference type="NCBI Taxonomy" id="77166"/>
    <lineage>
        <taxon>Eukaryota</taxon>
        <taxon>Metazoa</taxon>
        <taxon>Ecdysozoa</taxon>
        <taxon>Arthropoda</taxon>
        <taxon>Hexapoda</taxon>
        <taxon>Insecta</taxon>
        <taxon>Pterygota</taxon>
        <taxon>Neoptera</taxon>
        <taxon>Endopterygota</taxon>
        <taxon>Coleoptera</taxon>
        <taxon>Polyphaga</taxon>
        <taxon>Cucujiformia</taxon>
        <taxon>Curculionidae</taxon>
        <taxon>Scolytinae</taxon>
        <taxon>Dendroctonus</taxon>
    </lineage>
</organism>
<dbReference type="OrthoDB" id="10260741at2759"/>
<evidence type="ECO:0000313" key="4">
    <source>
        <dbReference type="EnsemblMetazoa" id="XP_019760765.1"/>
    </source>
</evidence>
<reference evidence="4" key="2">
    <citation type="submission" date="2024-08" db="UniProtKB">
        <authorList>
            <consortium name="EnsemblMetazoa"/>
        </authorList>
    </citation>
    <scope>IDENTIFICATION</scope>
</reference>
<reference evidence="3 5" key="1">
    <citation type="journal article" date="2013" name="Genome Biol.">
        <title>Draft genome of the mountain pine beetle, Dendroctonus ponderosae Hopkins, a major forest pest.</title>
        <authorList>
            <person name="Keeling C.I."/>
            <person name="Yuen M.M."/>
            <person name="Liao N.Y."/>
            <person name="Docking T.R."/>
            <person name="Chan S.K."/>
            <person name="Taylor G.A."/>
            <person name="Palmquist D.L."/>
            <person name="Jackman S.D."/>
            <person name="Nguyen A."/>
            <person name="Li M."/>
            <person name="Henderson H."/>
            <person name="Janes J.K."/>
            <person name="Zhao Y."/>
            <person name="Pandoh P."/>
            <person name="Moore R."/>
            <person name="Sperling F.A."/>
            <person name="Huber D.P."/>
            <person name="Birol I."/>
            <person name="Jones S.J."/>
            <person name="Bohlmann J."/>
        </authorList>
    </citation>
    <scope>NUCLEOTIDE SEQUENCE</scope>
</reference>
<feature type="compositionally biased region" description="Polar residues" evidence="2">
    <location>
        <begin position="16"/>
        <end position="28"/>
    </location>
</feature>
<feature type="non-terminal residue" evidence="3">
    <location>
        <position position="1"/>
    </location>
</feature>
<evidence type="ECO:0008006" key="6">
    <source>
        <dbReference type="Google" id="ProtNLM"/>
    </source>
</evidence>
<evidence type="ECO:0000256" key="2">
    <source>
        <dbReference type="SAM" id="MobiDB-lite"/>
    </source>
</evidence>
<dbReference type="PANTHER" id="PTHR21255">
    <property type="entry name" value="T-COMPLEX-ASSOCIATED-TESTIS-EXPRESSED 1/ DYNEIN LIGHT CHAIN"/>
    <property type="match status" value="1"/>
</dbReference>
<evidence type="ECO:0000313" key="3">
    <source>
        <dbReference type="EMBL" id="ENN76695.1"/>
    </source>
</evidence>
<feature type="region of interest" description="Disordered" evidence="2">
    <location>
        <begin position="1"/>
        <end position="28"/>
    </location>
</feature>
<evidence type="ECO:0000313" key="5">
    <source>
        <dbReference type="Proteomes" id="UP000019118"/>
    </source>
</evidence>
<sequence>MAEDREDDVEPEDAISQATIRGPSSQANGSIYSSYAVEEMKQLSHESVTPQNSYQIKPSFQDIFKEVPVKTIIRNVQFNTLEGKAYDADIAKKWTIQMANEINEKVKDIEMKRYRHIVQVVIGERKGQGVKSGVRCIWDSEIDTCCSEIFMNDTIFCVVTVFAVFLY</sequence>
<evidence type="ECO:0000256" key="1">
    <source>
        <dbReference type="ARBA" id="ARBA00005361"/>
    </source>
</evidence>
<dbReference type="GO" id="GO:0045505">
    <property type="term" value="F:dynein intermediate chain binding"/>
    <property type="evidence" value="ECO:0007669"/>
    <property type="project" value="TreeGrafter"/>
</dbReference>
<dbReference type="GO" id="GO:0007018">
    <property type="term" value="P:microtubule-based movement"/>
    <property type="evidence" value="ECO:0007669"/>
    <property type="project" value="TreeGrafter"/>
</dbReference>
<dbReference type="GO" id="GO:0005868">
    <property type="term" value="C:cytoplasmic dynein complex"/>
    <property type="evidence" value="ECO:0007669"/>
    <property type="project" value="TreeGrafter"/>
</dbReference>
<dbReference type="Pfam" id="PF03645">
    <property type="entry name" value="Tctex-1"/>
    <property type="match status" value="1"/>
</dbReference>
<gene>
    <name evidence="4" type="primary">109538117</name>
    <name evidence="3" type="ORF">YQE_06760</name>
</gene>
<keyword evidence="5" id="KW-1185">Reference proteome</keyword>
<dbReference type="HOGENOM" id="CLU_097204_2_0_1"/>
<dbReference type="KEGG" id="dpa:109538117"/>
<feature type="compositionally biased region" description="Acidic residues" evidence="2">
    <location>
        <begin position="1"/>
        <end position="13"/>
    </location>
</feature>
<accession>N6U522</accession>
<dbReference type="GO" id="GO:0005737">
    <property type="term" value="C:cytoplasm"/>
    <property type="evidence" value="ECO:0007669"/>
    <property type="project" value="TreeGrafter"/>
</dbReference>
<dbReference type="EMBL" id="KB740969">
    <property type="protein sequence ID" value="ENN76695.1"/>
    <property type="molecule type" value="Genomic_DNA"/>
</dbReference>